<evidence type="ECO:0000256" key="1">
    <source>
        <dbReference type="SAM" id="MobiDB-lite"/>
    </source>
</evidence>
<dbReference type="AlphaFoldDB" id="A0A426Y6Z8"/>
<organism evidence="2 3">
    <name type="scientific">Ensete ventricosum</name>
    <name type="common">Abyssinian banana</name>
    <name type="synonym">Musa ensete</name>
    <dbReference type="NCBI Taxonomy" id="4639"/>
    <lineage>
        <taxon>Eukaryota</taxon>
        <taxon>Viridiplantae</taxon>
        <taxon>Streptophyta</taxon>
        <taxon>Embryophyta</taxon>
        <taxon>Tracheophyta</taxon>
        <taxon>Spermatophyta</taxon>
        <taxon>Magnoliopsida</taxon>
        <taxon>Liliopsida</taxon>
        <taxon>Zingiberales</taxon>
        <taxon>Musaceae</taxon>
        <taxon>Ensete</taxon>
    </lineage>
</organism>
<evidence type="ECO:0000313" key="3">
    <source>
        <dbReference type="Proteomes" id="UP000287651"/>
    </source>
</evidence>
<evidence type="ECO:0000313" key="2">
    <source>
        <dbReference type="EMBL" id="RRT47450.1"/>
    </source>
</evidence>
<protein>
    <submittedName>
        <fullName evidence="2">Uncharacterized protein</fullName>
    </submittedName>
</protein>
<gene>
    <name evidence="2" type="ORF">B296_00036196</name>
</gene>
<dbReference type="PANTHER" id="PTHR13161">
    <property type="entry name" value="SPLICING FACTOR SUPPRESSOR OF WHITE APRICOT"/>
    <property type="match status" value="1"/>
</dbReference>
<dbReference type="Proteomes" id="UP000287651">
    <property type="component" value="Unassembled WGS sequence"/>
</dbReference>
<feature type="compositionally biased region" description="Basic residues" evidence="1">
    <location>
        <begin position="188"/>
        <end position="197"/>
    </location>
</feature>
<dbReference type="PANTHER" id="PTHR13161:SF4">
    <property type="entry name" value="CLK4-ASSOCIATING SERINE_ARGININE RICH PROTEIN"/>
    <property type="match status" value="1"/>
</dbReference>
<feature type="compositionally biased region" description="Basic and acidic residues" evidence="1">
    <location>
        <begin position="173"/>
        <end position="187"/>
    </location>
</feature>
<comment type="caution">
    <text evidence="2">The sequence shown here is derived from an EMBL/GenBank/DDBJ whole genome shotgun (WGS) entry which is preliminary data.</text>
</comment>
<name>A0A426Y6Z8_ENSVE</name>
<feature type="region of interest" description="Disordered" evidence="1">
    <location>
        <begin position="173"/>
        <end position="204"/>
    </location>
</feature>
<accession>A0A426Y6Z8</accession>
<dbReference type="EMBL" id="AMZH03014549">
    <property type="protein sequence ID" value="RRT47450.1"/>
    <property type="molecule type" value="Genomic_DNA"/>
</dbReference>
<dbReference type="InterPro" id="IPR040397">
    <property type="entry name" value="SWAP"/>
</dbReference>
<reference evidence="2 3" key="1">
    <citation type="journal article" date="2014" name="Agronomy (Basel)">
        <title>A Draft Genome Sequence for Ensete ventricosum, the Drought-Tolerant Tree Against Hunger.</title>
        <authorList>
            <person name="Harrison J."/>
            <person name="Moore K.A."/>
            <person name="Paszkiewicz K."/>
            <person name="Jones T."/>
            <person name="Grant M."/>
            <person name="Ambacheew D."/>
            <person name="Muzemil S."/>
            <person name="Studholme D.J."/>
        </authorList>
    </citation>
    <scope>NUCLEOTIDE SEQUENCE [LARGE SCALE GENOMIC DNA]</scope>
</reference>
<sequence length="214" mass="24613">MSWHTVVRELIIRSYKMCKPPHPEISGVVPHNTDPYGLIGTSYGVMKVVNELLVEDATLSCDRGEKRREVVEVEEGRGRMWHEARRLERKVHDIMDAARKRAQRHAVYIAKRRGDPQQLLQVTGARCCVYRDDGLYQAAQHQQGLCSRFRHKILSCGCSCVCSAVRKDTAAEMAKKQEQEKHAEARRINRYSHRSHSRSYSPSPPRYTELVCVV</sequence>
<proteinExistence type="predicted"/>